<proteinExistence type="predicted"/>
<reference evidence="2" key="1">
    <citation type="submission" date="2020-08" db="EMBL/GenBank/DDBJ databases">
        <title>Multicomponent nature underlies the extraordinary mechanical properties of spider dragline silk.</title>
        <authorList>
            <person name="Kono N."/>
            <person name="Nakamura H."/>
            <person name="Mori M."/>
            <person name="Yoshida Y."/>
            <person name="Ohtoshi R."/>
            <person name="Malay A.D."/>
            <person name="Moran D.A.P."/>
            <person name="Tomita M."/>
            <person name="Numata K."/>
            <person name="Arakawa K."/>
        </authorList>
    </citation>
    <scope>NUCLEOTIDE SEQUENCE</scope>
</reference>
<evidence type="ECO:0000313" key="3">
    <source>
        <dbReference type="Proteomes" id="UP000886998"/>
    </source>
</evidence>
<feature type="compositionally biased region" description="Basic and acidic residues" evidence="1">
    <location>
        <begin position="34"/>
        <end position="51"/>
    </location>
</feature>
<organism evidence="2 3">
    <name type="scientific">Trichonephila inaurata madagascariensis</name>
    <dbReference type="NCBI Taxonomy" id="2747483"/>
    <lineage>
        <taxon>Eukaryota</taxon>
        <taxon>Metazoa</taxon>
        <taxon>Ecdysozoa</taxon>
        <taxon>Arthropoda</taxon>
        <taxon>Chelicerata</taxon>
        <taxon>Arachnida</taxon>
        <taxon>Araneae</taxon>
        <taxon>Araneomorphae</taxon>
        <taxon>Entelegynae</taxon>
        <taxon>Araneoidea</taxon>
        <taxon>Nephilidae</taxon>
        <taxon>Trichonephila</taxon>
        <taxon>Trichonephila inaurata</taxon>
    </lineage>
</organism>
<accession>A0A8X6XP16</accession>
<evidence type="ECO:0000256" key="1">
    <source>
        <dbReference type="SAM" id="MobiDB-lite"/>
    </source>
</evidence>
<name>A0A8X6XP16_9ARAC</name>
<comment type="caution">
    <text evidence="2">The sequence shown here is derived from an EMBL/GenBank/DDBJ whole genome shotgun (WGS) entry which is preliminary data.</text>
</comment>
<dbReference type="Proteomes" id="UP000886998">
    <property type="component" value="Unassembled WGS sequence"/>
</dbReference>
<dbReference type="EMBL" id="BMAV01011151">
    <property type="protein sequence ID" value="GFY56814.1"/>
    <property type="molecule type" value="Genomic_DNA"/>
</dbReference>
<feature type="region of interest" description="Disordered" evidence="1">
    <location>
        <begin position="28"/>
        <end position="51"/>
    </location>
</feature>
<gene>
    <name evidence="2" type="ORF">TNIN_204291</name>
</gene>
<sequence>MAQLRKRHKVGQSLTRLCIQNNEEEWSISSTKDSQVRSRPDSRLGEKAELKAEEEARQFSGRWKDTRMKGRMALEESGIEEEKMACASSSDGCFSNGRRNKTPLNHHARSVIKLSLGIISRGKFVTPAKELGGRSELYTPLDPDHFIWTDDDVARCRDLISWTGPSLACTDLSEDQEPAFQVYSPLLLRLLDPA</sequence>
<evidence type="ECO:0000313" key="2">
    <source>
        <dbReference type="EMBL" id="GFY56814.1"/>
    </source>
</evidence>
<keyword evidence="3" id="KW-1185">Reference proteome</keyword>
<protein>
    <submittedName>
        <fullName evidence="2">Uncharacterized protein</fullName>
    </submittedName>
</protein>
<dbReference type="AlphaFoldDB" id="A0A8X6XP16"/>